<dbReference type="EMBL" id="AGNL01008193">
    <property type="protein sequence ID" value="EJK70681.1"/>
    <property type="molecule type" value="Genomic_DNA"/>
</dbReference>
<gene>
    <name evidence="2" type="ORF">THAOC_07940</name>
</gene>
<reference evidence="2 3" key="1">
    <citation type="journal article" date="2012" name="Genome Biol.">
        <title>Genome and low-iron response of an oceanic diatom adapted to chronic iron limitation.</title>
        <authorList>
            <person name="Lommer M."/>
            <person name="Specht M."/>
            <person name="Roy A.S."/>
            <person name="Kraemer L."/>
            <person name="Andreson R."/>
            <person name="Gutowska M.A."/>
            <person name="Wolf J."/>
            <person name="Bergner S.V."/>
            <person name="Schilhabel M.B."/>
            <person name="Klostermeier U.C."/>
            <person name="Beiko R.G."/>
            <person name="Rosenstiel P."/>
            <person name="Hippler M."/>
            <person name="Laroche J."/>
        </authorList>
    </citation>
    <scope>NUCLEOTIDE SEQUENCE [LARGE SCALE GENOMIC DNA]</scope>
    <source>
        <strain evidence="2 3">CCMP1005</strain>
    </source>
</reference>
<comment type="caution">
    <text evidence="2">The sequence shown here is derived from an EMBL/GenBank/DDBJ whole genome shotgun (WGS) entry which is preliminary data.</text>
</comment>
<feature type="compositionally biased region" description="Basic and acidic residues" evidence="1">
    <location>
        <begin position="182"/>
        <end position="198"/>
    </location>
</feature>
<name>K0TBA2_THAOC</name>
<proteinExistence type="predicted"/>
<protein>
    <submittedName>
        <fullName evidence="2">Uncharacterized protein</fullName>
    </submittedName>
</protein>
<feature type="region of interest" description="Disordered" evidence="1">
    <location>
        <begin position="1"/>
        <end position="38"/>
    </location>
</feature>
<keyword evidence="3" id="KW-1185">Reference proteome</keyword>
<feature type="non-terminal residue" evidence="2">
    <location>
        <position position="335"/>
    </location>
</feature>
<sequence>MGGSCGDSHLNQHWSPRGPRLAGRRRPPLRVDRCSSTVPRGATHEELIRWTQMLPKQPPVHVFNTGERADGGGLPSLVGRYARQGYNAFYMKRGLANGGHDYESERAVGLDRFGWGVVGDGYHNTTRYEEDETEDRRESLGVLMRNWHPGPLGFQLTSDAFTYVYTKAVLKALDLIEDETRRGNDPEVRWSGSRRPDPDLPDPELCDPSYCLVDRPPSCAVYELPSYGDGGVRAVGPDEPDNPLAGSGVPQTWSPWRPSDRDPWSSVGKADAAVFRGRDDRSACPHDDMCAAMMGGYEDGAVVFRLPELVAGLVVICLCCGKEAAAPAYEYPYLE</sequence>
<accession>K0TBA2</accession>
<dbReference type="Proteomes" id="UP000266841">
    <property type="component" value="Unassembled WGS sequence"/>
</dbReference>
<organism evidence="2 3">
    <name type="scientific">Thalassiosira oceanica</name>
    <name type="common">Marine diatom</name>
    <dbReference type="NCBI Taxonomy" id="159749"/>
    <lineage>
        <taxon>Eukaryota</taxon>
        <taxon>Sar</taxon>
        <taxon>Stramenopiles</taxon>
        <taxon>Ochrophyta</taxon>
        <taxon>Bacillariophyta</taxon>
        <taxon>Coscinodiscophyceae</taxon>
        <taxon>Thalassiosirophycidae</taxon>
        <taxon>Thalassiosirales</taxon>
        <taxon>Thalassiosiraceae</taxon>
        <taxon>Thalassiosira</taxon>
    </lineage>
</organism>
<feature type="region of interest" description="Disordered" evidence="1">
    <location>
        <begin position="245"/>
        <end position="267"/>
    </location>
</feature>
<evidence type="ECO:0000313" key="3">
    <source>
        <dbReference type="Proteomes" id="UP000266841"/>
    </source>
</evidence>
<evidence type="ECO:0000256" key="1">
    <source>
        <dbReference type="SAM" id="MobiDB-lite"/>
    </source>
</evidence>
<feature type="region of interest" description="Disordered" evidence="1">
    <location>
        <begin position="182"/>
        <end position="202"/>
    </location>
</feature>
<evidence type="ECO:0000313" key="2">
    <source>
        <dbReference type="EMBL" id="EJK70681.1"/>
    </source>
</evidence>
<dbReference type="AlphaFoldDB" id="K0TBA2"/>